<dbReference type="InterPro" id="IPR043894">
    <property type="entry name" value="MupG_C"/>
</dbReference>
<dbReference type="PANTHER" id="PTHR38435:SF2">
    <property type="entry name" value="DUF871 DOMAIN-CONTAINING PROTEIN"/>
    <property type="match status" value="1"/>
</dbReference>
<dbReference type="Pfam" id="PF05913">
    <property type="entry name" value="MupG_C"/>
    <property type="match status" value="1"/>
</dbReference>
<dbReference type="Proteomes" id="UP001281447">
    <property type="component" value="Unassembled WGS sequence"/>
</dbReference>
<dbReference type="Gene3D" id="2.40.100.10">
    <property type="entry name" value="Cyclophilin-like"/>
    <property type="match status" value="1"/>
</dbReference>
<dbReference type="SUPFAM" id="SSF50891">
    <property type="entry name" value="Cyclophilin-like"/>
    <property type="match status" value="1"/>
</dbReference>
<organism evidence="2 3">
    <name type="scientific">Tigheibacillus halophilus</name>
    <dbReference type="NCBI Taxonomy" id="361280"/>
    <lineage>
        <taxon>Bacteria</taxon>
        <taxon>Bacillati</taxon>
        <taxon>Bacillota</taxon>
        <taxon>Bacilli</taxon>
        <taxon>Bacillales</taxon>
        <taxon>Bacillaceae</taxon>
        <taxon>Tigheibacillus</taxon>
    </lineage>
</organism>
<evidence type="ECO:0000259" key="1">
    <source>
        <dbReference type="Pfam" id="PF05913"/>
    </source>
</evidence>
<dbReference type="PANTHER" id="PTHR38435">
    <property type="match status" value="1"/>
</dbReference>
<evidence type="ECO:0000313" key="3">
    <source>
        <dbReference type="Proteomes" id="UP001281447"/>
    </source>
</evidence>
<dbReference type="EMBL" id="JAWDIP010000003">
    <property type="protein sequence ID" value="MDY0393284.1"/>
    <property type="molecule type" value="Genomic_DNA"/>
</dbReference>
<dbReference type="InterPro" id="IPR008589">
    <property type="entry name" value="MupG"/>
</dbReference>
<proteinExistence type="predicted"/>
<comment type="caution">
    <text evidence="2">The sequence shown here is derived from an EMBL/GenBank/DDBJ whole genome shotgun (WGS) entry which is preliminary data.</text>
</comment>
<name>A0ABU5C1U7_9BACI</name>
<sequence length="103" mass="11624">MQLLRQVHTSRRDYADFVIRSTYSTAYPEPTGVALAPNHTAARPLGTITIDNTNYGRYAGELQITKTDLSSDKRVNVIGRVITEDQPLLPYITPHTRFTFQIS</sequence>
<gene>
    <name evidence="2" type="ORF">RWE15_01130</name>
</gene>
<dbReference type="InterPro" id="IPR029000">
    <property type="entry name" value="Cyclophilin-like_dom_sf"/>
</dbReference>
<feature type="domain" description="6-phospho-N-acetylmuramidase C-terminal" evidence="1">
    <location>
        <begin position="3"/>
        <end position="101"/>
    </location>
</feature>
<evidence type="ECO:0000313" key="2">
    <source>
        <dbReference type="EMBL" id="MDY0393284.1"/>
    </source>
</evidence>
<accession>A0ABU5C1U7</accession>
<protein>
    <submittedName>
        <fullName evidence="2">DUF871 domain-containing protein</fullName>
    </submittedName>
</protein>
<reference evidence="2 3" key="1">
    <citation type="submission" date="2023-10" db="EMBL/GenBank/DDBJ databases">
        <title>Virgibacillus halophilus 5B73C genome.</title>
        <authorList>
            <person name="Miliotis G."/>
            <person name="Sengupta P."/>
            <person name="Hameed A."/>
            <person name="Chuvochina M."/>
            <person name="Mcdonagh F."/>
            <person name="Simpson A.C."/>
            <person name="Singh N.K."/>
            <person name="Rekha P.D."/>
            <person name="Raman K."/>
            <person name="Hugenholtz P."/>
            <person name="Venkateswaran K."/>
        </authorList>
    </citation>
    <scope>NUCLEOTIDE SEQUENCE [LARGE SCALE GENOMIC DNA]</scope>
    <source>
        <strain evidence="2 3">5B73C</strain>
    </source>
</reference>
<keyword evidence="3" id="KW-1185">Reference proteome</keyword>